<dbReference type="EMBL" id="LGRX02031553">
    <property type="protein sequence ID" value="KAK3244691.1"/>
    <property type="molecule type" value="Genomic_DNA"/>
</dbReference>
<proteinExistence type="predicted"/>
<dbReference type="Proteomes" id="UP001190700">
    <property type="component" value="Unassembled WGS sequence"/>
</dbReference>
<accession>A0AAE0BXP4</accession>
<feature type="compositionally biased region" description="Basic and acidic residues" evidence="1">
    <location>
        <begin position="77"/>
        <end position="89"/>
    </location>
</feature>
<evidence type="ECO:0000256" key="1">
    <source>
        <dbReference type="SAM" id="MobiDB-lite"/>
    </source>
</evidence>
<comment type="caution">
    <text evidence="2">The sequence shown here is derived from an EMBL/GenBank/DDBJ whole genome shotgun (WGS) entry which is preliminary data.</text>
</comment>
<keyword evidence="3" id="KW-1185">Reference proteome</keyword>
<sequence>MAKRSYLTAADNNRTPTSKAGTAAKQAESTSGIPASRKTHSGYRHGNHPPGCTCSACRITGKQKRSADPSSSSPARKQHEGQSRRKEFTEAAASQPVALANQFDQLPPEQDEDMGQN</sequence>
<protein>
    <submittedName>
        <fullName evidence="2">Uncharacterized protein</fullName>
    </submittedName>
</protein>
<name>A0AAE0BXP4_9CHLO</name>
<reference evidence="2 3" key="1">
    <citation type="journal article" date="2015" name="Genome Biol. Evol.">
        <title>Comparative Genomics of a Bacterivorous Green Alga Reveals Evolutionary Causalities and Consequences of Phago-Mixotrophic Mode of Nutrition.</title>
        <authorList>
            <person name="Burns J.A."/>
            <person name="Paasch A."/>
            <person name="Narechania A."/>
            <person name="Kim E."/>
        </authorList>
    </citation>
    <scope>NUCLEOTIDE SEQUENCE [LARGE SCALE GENOMIC DNA]</scope>
    <source>
        <strain evidence="2 3">PLY_AMNH</strain>
    </source>
</reference>
<organism evidence="2 3">
    <name type="scientific">Cymbomonas tetramitiformis</name>
    <dbReference type="NCBI Taxonomy" id="36881"/>
    <lineage>
        <taxon>Eukaryota</taxon>
        <taxon>Viridiplantae</taxon>
        <taxon>Chlorophyta</taxon>
        <taxon>Pyramimonadophyceae</taxon>
        <taxon>Pyramimonadales</taxon>
        <taxon>Pyramimonadaceae</taxon>
        <taxon>Cymbomonas</taxon>
    </lineage>
</organism>
<dbReference type="AlphaFoldDB" id="A0AAE0BXP4"/>
<evidence type="ECO:0000313" key="2">
    <source>
        <dbReference type="EMBL" id="KAK3244691.1"/>
    </source>
</evidence>
<feature type="compositionally biased region" description="Polar residues" evidence="1">
    <location>
        <begin position="10"/>
        <end position="20"/>
    </location>
</feature>
<evidence type="ECO:0000313" key="3">
    <source>
        <dbReference type="Proteomes" id="UP001190700"/>
    </source>
</evidence>
<feature type="region of interest" description="Disordered" evidence="1">
    <location>
        <begin position="1"/>
        <end position="117"/>
    </location>
</feature>
<gene>
    <name evidence="2" type="ORF">CYMTET_45707</name>
</gene>
<feature type="compositionally biased region" description="Basic residues" evidence="1">
    <location>
        <begin position="37"/>
        <end position="47"/>
    </location>
</feature>